<dbReference type="Pfam" id="PF11066">
    <property type="entry name" value="DUF2867"/>
    <property type="match status" value="1"/>
</dbReference>
<dbReference type="Proteomes" id="UP000696294">
    <property type="component" value="Unassembled WGS sequence"/>
</dbReference>
<keyword evidence="2" id="KW-1185">Reference proteome</keyword>
<proteinExistence type="predicted"/>
<dbReference type="EMBL" id="JAATEP010000006">
    <property type="protein sequence ID" value="NJP90093.1"/>
    <property type="molecule type" value="Genomic_DNA"/>
</dbReference>
<sequence>MRTPVYWSSALEDIPVPDYADVMIGVLPPGAPEDPRVWAEEIFSLRALPSWVGAAMAARQALVPLLGVRRAPRDVFRVARVEGEEALIVADDRHLDFRCGVAVDAAARLVRVTTTVRLKGWRGRVYFMPVRLAHPVVVHAMMRSAQRRLAATQSPS</sequence>
<organism evidence="1 2">
    <name type="scientific">Nonomuraea composti</name>
    <dbReference type="NCBI Taxonomy" id="2720023"/>
    <lineage>
        <taxon>Bacteria</taxon>
        <taxon>Bacillati</taxon>
        <taxon>Actinomycetota</taxon>
        <taxon>Actinomycetes</taxon>
        <taxon>Streptosporangiales</taxon>
        <taxon>Streptosporangiaceae</taxon>
        <taxon>Nonomuraea</taxon>
    </lineage>
</organism>
<dbReference type="RefSeq" id="WP_168009521.1">
    <property type="nucleotide sequence ID" value="NZ_JAATEP010000006.1"/>
</dbReference>
<protein>
    <submittedName>
        <fullName evidence="1">DUF2867 domain-containing protein</fullName>
    </submittedName>
</protein>
<dbReference type="InterPro" id="IPR021295">
    <property type="entry name" value="DUF2867"/>
</dbReference>
<reference evidence="1 2" key="1">
    <citation type="submission" date="2020-03" db="EMBL/GenBank/DDBJ databases">
        <title>WGS of actinomycetes isolated from Thailand.</title>
        <authorList>
            <person name="Thawai C."/>
        </authorList>
    </citation>
    <scope>NUCLEOTIDE SEQUENCE [LARGE SCALE GENOMIC DNA]</scope>
    <source>
        <strain evidence="1 2">FMUSA5-5</strain>
    </source>
</reference>
<evidence type="ECO:0000313" key="1">
    <source>
        <dbReference type="EMBL" id="NJP90093.1"/>
    </source>
</evidence>
<comment type="caution">
    <text evidence="1">The sequence shown here is derived from an EMBL/GenBank/DDBJ whole genome shotgun (WGS) entry which is preliminary data.</text>
</comment>
<name>A0ABX1B4J7_9ACTN</name>
<gene>
    <name evidence="1" type="ORF">HCN51_11640</name>
</gene>
<evidence type="ECO:0000313" key="2">
    <source>
        <dbReference type="Proteomes" id="UP000696294"/>
    </source>
</evidence>
<accession>A0ABX1B4J7</accession>